<reference evidence="2" key="2">
    <citation type="journal article" date="2015" name="Data Brief">
        <title>Shoot transcriptome of the giant reed, Arundo donax.</title>
        <authorList>
            <person name="Barrero R.A."/>
            <person name="Guerrero F.D."/>
            <person name="Moolhuijzen P."/>
            <person name="Goolsby J.A."/>
            <person name="Tidwell J."/>
            <person name="Bellgard S.E."/>
            <person name="Bellgard M.I."/>
        </authorList>
    </citation>
    <scope>NUCLEOTIDE SEQUENCE</scope>
    <source>
        <tissue evidence="2">Shoot tissue taken approximately 20 cm above the soil surface</tissue>
    </source>
</reference>
<reference evidence="2" key="1">
    <citation type="submission" date="2014-09" db="EMBL/GenBank/DDBJ databases">
        <authorList>
            <person name="Magalhaes I.L.F."/>
            <person name="Oliveira U."/>
            <person name="Santos F.R."/>
            <person name="Vidigal T.H.D.A."/>
            <person name="Brescovit A.D."/>
            <person name="Santos A.J."/>
        </authorList>
    </citation>
    <scope>NUCLEOTIDE SEQUENCE</scope>
    <source>
        <tissue evidence="2">Shoot tissue taken approximately 20 cm above the soil surface</tissue>
    </source>
</reference>
<feature type="compositionally biased region" description="Low complexity" evidence="1">
    <location>
        <begin position="1"/>
        <end position="10"/>
    </location>
</feature>
<proteinExistence type="predicted"/>
<accession>A0A0A9GCJ4</accession>
<dbReference type="AlphaFoldDB" id="A0A0A9GCJ4"/>
<protein>
    <submittedName>
        <fullName evidence="2">Uncharacterized protein</fullName>
    </submittedName>
</protein>
<feature type="compositionally biased region" description="Basic residues" evidence="1">
    <location>
        <begin position="104"/>
        <end position="119"/>
    </location>
</feature>
<sequence length="150" mass="15918">MAPSAIAAPPLRRRPRLPQPDPVDHHRVIGPVVRNHAPESPSPPSSSAVMPSRPPPSPPSFSARIPSTTTTSWNRRCAAPASSAVTPSPPSSSARIPSTTTASRNRHLRRPRILRRRPRLPQPGSRRPQSSPGIGGCAALASFNLASPPL</sequence>
<evidence type="ECO:0000256" key="1">
    <source>
        <dbReference type="SAM" id="MobiDB-lite"/>
    </source>
</evidence>
<feature type="compositionally biased region" description="Low complexity" evidence="1">
    <location>
        <begin position="78"/>
        <end position="103"/>
    </location>
</feature>
<feature type="compositionally biased region" description="Low complexity" evidence="1">
    <location>
        <begin position="122"/>
        <end position="132"/>
    </location>
</feature>
<name>A0A0A9GCJ4_ARUDO</name>
<evidence type="ECO:0000313" key="2">
    <source>
        <dbReference type="EMBL" id="JAE22217.1"/>
    </source>
</evidence>
<dbReference type="EMBL" id="GBRH01175679">
    <property type="protein sequence ID" value="JAE22217.1"/>
    <property type="molecule type" value="Transcribed_RNA"/>
</dbReference>
<feature type="region of interest" description="Disordered" evidence="1">
    <location>
        <begin position="1"/>
        <end position="136"/>
    </location>
</feature>
<organism evidence="2">
    <name type="scientific">Arundo donax</name>
    <name type="common">Giant reed</name>
    <name type="synonym">Donax arundinaceus</name>
    <dbReference type="NCBI Taxonomy" id="35708"/>
    <lineage>
        <taxon>Eukaryota</taxon>
        <taxon>Viridiplantae</taxon>
        <taxon>Streptophyta</taxon>
        <taxon>Embryophyta</taxon>
        <taxon>Tracheophyta</taxon>
        <taxon>Spermatophyta</taxon>
        <taxon>Magnoliopsida</taxon>
        <taxon>Liliopsida</taxon>
        <taxon>Poales</taxon>
        <taxon>Poaceae</taxon>
        <taxon>PACMAD clade</taxon>
        <taxon>Arundinoideae</taxon>
        <taxon>Arundineae</taxon>
        <taxon>Arundo</taxon>
    </lineage>
</organism>